<protein>
    <submittedName>
        <fullName evidence="2">Uncharacterized protein</fullName>
    </submittedName>
</protein>
<evidence type="ECO:0000313" key="3">
    <source>
        <dbReference type="Proteomes" id="UP000299102"/>
    </source>
</evidence>
<reference evidence="2 3" key="1">
    <citation type="journal article" date="2019" name="Commun. Biol.">
        <title>The bagworm genome reveals a unique fibroin gene that provides high tensile strength.</title>
        <authorList>
            <person name="Kono N."/>
            <person name="Nakamura H."/>
            <person name="Ohtoshi R."/>
            <person name="Tomita M."/>
            <person name="Numata K."/>
            <person name="Arakawa K."/>
        </authorList>
    </citation>
    <scope>NUCLEOTIDE SEQUENCE [LARGE SCALE GENOMIC DNA]</scope>
</reference>
<feature type="transmembrane region" description="Helical" evidence="1">
    <location>
        <begin position="108"/>
        <end position="127"/>
    </location>
</feature>
<gene>
    <name evidence="2" type="ORF">EVAR_66450_1</name>
</gene>
<evidence type="ECO:0000256" key="1">
    <source>
        <dbReference type="SAM" id="Phobius"/>
    </source>
</evidence>
<dbReference type="AlphaFoldDB" id="A0A4C2A4E2"/>
<dbReference type="EMBL" id="BGZK01002453">
    <property type="protein sequence ID" value="GBP94059.1"/>
    <property type="molecule type" value="Genomic_DNA"/>
</dbReference>
<evidence type="ECO:0000313" key="2">
    <source>
        <dbReference type="EMBL" id="GBP94059.1"/>
    </source>
</evidence>
<proteinExistence type="predicted"/>
<keyword evidence="1" id="KW-1133">Transmembrane helix</keyword>
<organism evidence="2 3">
    <name type="scientific">Eumeta variegata</name>
    <name type="common">Bagworm moth</name>
    <name type="synonym">Eumeta japonica</name>
    <dbReference type="NCBI Taxonomy" id="151549"/>
    <lineage>
        <taxon>Eukaryota</taxon>
        <taxon>Metazoa</taxon>
        <taxon>Ecdysozoa</taxon>
        <taxon>Arthropoda</taxon>
        <taxon>Hexapoda</taxon>
        <taxon>Insecta</taxon>
        <taxon>Pterygota</taxon>
        <taxon>Neoptera</taxon>
        <taxon>Endopterygota</taxon>
        <taxon>Lepidoptera</taxon>
        <taxon>Glossata</taxon>
        <taxon>Ditrysia</taxon>
        <taxon>Tineoidea</taxon>
        <taxon>Psychidae</taxon>
        <taxon>Oiketicinae</taxon>
        <taxon>Eumeta</taxon>
    </lineage>
</organism>
<keyword evidence="1" id="KW-0812">Transmembrane</keyword>
<name>A0A4C2A4E2_EUMVA</name>
<keyword evidence="1" id="KW-0472">Membrane</keyword>
<accession>A0A4C2A4E2</accession>
<comment type="caution">
    <text evidence="2">The sequence shown here is derived from an EMBL/GenBank/DDBJ whole genome shotgun (WGS) entry which is preliminary data.</text>
</comment>
<sequence length="128" mass="14370">MKEGTYDRLIFFSIAKNNGGYWDNFERILREDFERDRPVHRVCIRSRESGVGMEVVGLIWLNTIAAKVRRAECLPGTQWLHAAAPRSRAPPASSSPFSPPPPAGGERFVRFLLMFVMVPLILTGALLA</sequence>
<dbReference type="Proteomes" id="UP000299102">
    <property type="component" value="Unassembled WGS sequence"/>
</dbReference>
<keyword evidence="3" id="KW-1185">Reference proteome</keyword>